<dbReference type="SUPFAM" id="SSF141868">
    <property type="entry name" value="EAL domain-like"/>
    <property type="match status" value="1"/>
</dbReference>
<dbReference type="SUPFAM" id="SSF55785">
    <property type="entry name" value="PYP-like sensor domain (PAS domain)"/>
    <property type="match status" value="1"/>
</dbReference>
<name>A0AA97F6L9_9SPHN</name>
<dbReference type="SUPFAM" id="SSF55073">
    <property type="entry name" value="Nucleotide cyclase"/>
    <property type="match status" value="1"/>
</dbReference>
<dbReference type="CDD" id="cd00130">
    <property type="entry name" value="PAS"/>
    <property type="match status" value="1"/>
</dbReference>
<dbReference type="InterPro" id="IPR035965">
    <property type="entry name" value="PAS-like_dom_sf"/>
</dbReference>
<feature type="transmembrane region" description="Helical" evidence="1">
    <location>
        <begin position="187"/>
        <end position="206"/>
    </location>
</feature>
<dbReference type="InterPro" id="IPR029787">
    <property type="entry name" value="Nucleotide_cyclase"/>
</dbReference>
<reference evidence="5 6" key="1">
    <citation type="submission" date="2023-10" db="EMBL/GenBank/DDBJ databases">
        <title>Complete genome sequence of a Sphingomonadaceae bacterium.</title>
        <authorList>
            <person name="Yan C."/>
        </authorList>
    </citation>
    <scope>NUCLEOTIDE SEQUENCE [LARGE SCALE GENOMIC DNA]</scope>
    <source>
        <strain evidence="5 6">SCSIO 66989</strain>
    </source>
</reference>
<feature type="domain" description="EAL" evidence="3">
    <location>
        <begin position="530"/>
        <end position="781"/>
    </location>
</feature>
<dbReference type="AlphaFoldDB" id="A0AA97F6L9"/>
<dbReference type="SMART" id="SM00052">
    <property type="entry name" value="EAL"/>
    <property type="match status" value="1"/>
</dbReference>
<evidence type="ECO:0000259" key="2">
    <source>
        <dbReference type="PROSITE" id="PS50113"/>
    </source>
</evidence>
<dbReference type="RefSeq" id="WP_317080462.1">
    <property type="nucleotide sequence ID" value="NZ_CP136594.1"/>
</dbReference>
<dbReference type="CDD" id="cd01948">
    <property type="entry name" value="EAL"/>
    <property type="match status" value="1"/>
</dbReference>
<evidence type="ECO:0000256" key="1">
    <source>
        <dbReference type="SAM" id="Phobius"/>
    </source>
</evidence>
<dbReference type="PANTHER" id="PTHR44757:SF10">
    <property type="entry name" value="MEMBRANE PROTEIN"/>
    <property type="match status" value="1"/>
</dbReference>
<evidence type="ECO:0000259" key="3">
    <source>
        <dbReference type="PROSITE" id="PS50883"/>
    </source>
</evidence>
<dbReference type="EMBL" id="CP136594">
    <property type="protein sequence ID" value="WOE74227.1"/>
    <property type="molecule type" value="Genomic_DNA"/>
</dbReference>
<dbReference type="InterPro" id="IPR013656">
    <property type="entry name" value="PAS_4"/>
</dbReference>
<dbReference type="Pfam" id="PF00563">
    <property type="entry name" value="EAL"/>
    <property type="match status" value="1"/>
</dbReference>
<keyword evidence="1" id="KW-1133">Transmembrane helix</keyword>
<proteinExistence type="predicted"/>
<dbReference type="PANTHER" id="PTHR44757">
    <property type="entry name" value="DIGUANYLATE CYCLASE DGCP"/>
    <property type="match status" value="1"/>
</dbReference>
<gene>
    <name evidence="5" type="ORF">RB602_10205</name>
</gene>
<keyword evidence="1" id="KW-0812">Transmembrane</keyword>
<evidence type="ECO:0000313" key="5">
    <source>
        <dbReference type="EMBL" id="WOE74227.1"/>
    </source>
</evidence>
<dbReference type="InterPro" id="IPR000700">
    <property type="entry name" value="PAS-assoc_C"/>
</dbReference>
<dbReference type="PROSITE" id="PS50887">
    <property type="entry name" value="GGDEF"/>
    <property type="match status" value="1"/>
</dbReference>
<dbReference type="KEGG" id="acoa:RB602_10205"/>
<feature type="transmembrane region" description="Helical" evidence="1">
    <location>
        <begin position="111"/>
        <end position="134"/>
    </location>
</feature>
<evidence type="ECO:0000313" key="6">
    <source>
        <dbReference type="Proteomes" id="UP001302429"/>
    </source>
</evidence>
<feature type="transmembrane region" description="Helical" evidence="1">
    <location>
        <begin position="140"/>
        <end position="157"/>
    </location>
</feature>
<dbReference type="NCBIfam" id="TIGR00229">
    <property type="entry name" value="sensory_box"/>
    <property type="match status" value="1"/>
</dbReference>
<dbReference type="CDD" id="cd01949">
    <property type="entry name" value="GGDEF"/>
    <property type="match status" value="1"/>
</dbReference>
<dbReference type="NCBIfam" id="TIGR00254">
    <property type="entry name" value="GGDEF"/>
    <property type="match status" value="1"/>
</dbReference>
<organism evidence="5 6">
    <name type="scientific">Alterisphingorhabdus coralli</name>
    <dbReference type="NCBI Taxonomy" id="3071408"/>
    <lineage>
        <taxon>Bacteria</taxon>
        <taxon>Pseudomonadati</taxon>
        <taxon>Pseudomonadota</taxon>
        <taxon>Alphaproteobacteria</taxon>
        <taxon>Sphingomonadales</taxon>
        <taxon>Sphingomonadaceae</taxon>
        <taxon>Alterisphingorhabdus (ex Yan et al. 2024)</taxon>
    </lineage>
</organism>
<dbReference type="PROSITE" id="PS50883">
    <property type="entry name" value="EAL"/>
    <property type="match status" value="1"/>
</dbReference>
<accession>A0AA97F6L9</accession>
<dbReference type="InterPro" id="IPR000014">
    <property type="entry name" value="PAS"/>
</dbReference>
<keyword evidence="1" id="KW-0472">Membrane</keyword>
<dbReference type="Pfam" id="PF00990">
    <property type="entry name" value="GGDEF"/>
    <property type="match status" value="1"/>
</dbReference>
<dbReference type="Pfam" id="PF08448">
    <property type="entry name" value="PAS_4"/>
    <property type="match status" value="1"/>
</dbReference>
<dbReference type="InterPro" id="IPR043128">
    <property type="entry name" value="Rev_trsase/Diguanyl_cyclase"/>
</dbReference>
<feature type="transmembrane region" description="Helical" evidence="1">
    <location>
        <begin position="46"/>
        <end position="66"/>
    </location>
</feature>
<dbReference type="PROSITE" id="PS50113">
    <property type="entry name" value="PAC"/>
    <property type="match status" value="1"/>
</dbReference>
<dbReference type="Proteomes" id="UP001302429">
    <property type="component" value="Chromosome"/>
</dbReference>
<dbReference type="InterPro" id="IPR052155">
    <property type="entry name" value="Biofilm_reg_signaling"/>
</dbReference>
<dbReference type="SMART" id="SM00267">
    <property type="entry name" value="GGDEF"/>
    <property type="match status" value="1"/>
</dbReference>
<dbReference type="InterPro" id="IPR001633">
    <property type="entry name" value="EAL_dom"/>
</dbReference>
<dbReference type="Gene3D" id="3.20.20.450">
    <property type="entry name" value="EAL domain"/>
    <property type="match status" value="1"/>
</dbReference>
<feature type="domain" description="GGDEF" evidence="4">
    <location>
        <begin position="388"/>
        <end position="521"/>
    </location>
</feature>
<dbReference type="InterPro" id="IPR000160">
    <property type="entry name" value="GGDEF_dom"/>
</dbReference>
<sequence length="785" mass="86779">MTETLLTPEDGKPLPLLGILGLSKPEGFDWDKIRAIQFERFSHIGFMRVIANVLGIILVAQIHYLAVPMALLASWVVGSLLAIIGNALVTRARQRKGGRNNFEISSGAAKGIAAGGVISGLSWSVPILLFSQYGTVDQHSATWTIIAALMVGSSMILSTMPLGAVLFAMIVGVASTFSFILTNQFVMASAAICLMFILIAACLETARDYLSYRLSVHGLNEKSEVVSLLLREFEESGADWLWQIDPSRRVSHVSPRFAYALGRTVDEVEGHSLLELIAGTSWETGKFHSSLHDLAEKLKRRESFSNLMVRVHIGEKIRWWELSASPKLDDNGVFLGFRGVGSDVTEQRESAEKIAHMARYDTLTGLPNRLHITEATDKAMRDSEKWRQRSAFLMIDLDRFKTVNDTLGHLVGDRLLAQVSQRLNALMTKNEMCGRLGGDEFAVLIKEVPDTSYIQNLSQKIIEALSGPYEVDQHTVFVGASIGSAIAPRDGRTVEMLVRNADLALYRSKDEGGNKHHGYEPKLHMHAEERRIMEIALRKALANDEFTLNFQPIVRAEREEICGFEVLLRWHNPELGHVSPAKFIPLAEDARLIVPIGRWVLENACKEAMNWPVDTKLSVNVSAGQLSDPNFMTILIEALSSSGLPPQRLDIEVTESIFLHEGTMAIDVLDKILSLGVGLSLDDFGTGYSSLGYLRKTRFTNIKIDRSFVQGAARDVPESLAIVRAVVALADSLGMSTTAEGVEDEAEARRLTDLGCKKIQGYYYGRPMPADEASQLFTLQQRKSA</sequence>
<dbReference type="Gene3D" id="3.30.450.20">
    <property type="entry name" value="PAS domain"/>
    <property type="match status" value="1"/>
</dbReference>
<feature type="transmembrane region" description="Helical" evidence="1">
    <location>
        <begin position="72"/>
        <end position="90"/>
    </location>
</feature>
<keyword evidence="6" id="KW-1185">Reference proteome</keyword>
<protein>
    <submittedName>
        <fullName evidence="5">EAL domain-containing protein</fullName>
    </submittedName>
</protein>
<feature type="domain" description="PAC" evidence="2">
    <location>
        <begin position="302"/>
        <end position="356"/>
    </location>
</feature>
<evidence type="ECO:0000259" key="4">
    <source>
        <dbReference type="PROSITE" id="PS50887"/>
    </source>
</evidence>
<dbReference type="InterPro" id="IPR035919">
    <property type="entry name" value="EAL_sf"/>
</dbReference>
<dbReference type="Gene3D" id="3.30.70.270">
    <property type="match status" value="1"/>
</dbReference>